<evidence type="ECO:0000313" key="1">
    <source>
        <dbReference type="EMBL" id="SHG31293.1"/>
    </source>
</evidence>
<protein>
    <recommendedName>
        <fullName evidence="3">Flagellar protein FliT</fullName>
    </recommendedName>
</protein>
<dbReference type="RefSeq" id="WP_072841133.1">
    <property type="nucleotide sequence ID" value="NZ_FQVF01000019.1"/>
</dbReference>
<accession>A0A1M5IU42</accession>
<evidence type="ECO:0000313" key="2">
    <source>
        <dbReference type="Proteomes" id="UP000184517"/>
    </source>
</evidence>
<reference evidence="2" key="1">
    <citation type="submission" date="2016-11" db="EMBL/GenBank/DDBJ databases">
        <authorList>
            <person name="Varghese N."/>
            <person name="Submissions S."/>
        </authorList>
    </citation>
    <scope>NUCLEOTIDE SEQUENCE [LARGE SCALE GENOMIC DNA]</scope>
    <source>
        <strain evidence="2">DSM 16579</strain>
    </source>
</reference>
<keyword evidence="2" id="KW-1185">Reference proteome</keyword>
<gene>
    <name evidence="1" type="ORF">SAMN02745753_03701</name>
</gene>
<name>A0A1M5IU42_9GAMM</name>
<dbReference type="EMBL" id="FQVF01000019">
    <property type="protein sequence ID" value="SHG31293.1"/>
    <property type="molecule type" value="Genomic_DNA"/>
</dbReference>
<dbReference type="Proteomes" id="UP000184517">
    <property type="component" value="Unassembled WGS sequence"/>
</dbReference>
<sequence length="97" mass="11329">MFDMSHLTELSAALEQSVIDKDVEKIQLLCEENDGFIRSIRPLSTPKDNERIKHFILIHQSAIQFIRDVHAEMQKQLYQTNKTRKSVNKYKGVKNAE</sequence>
<dbReference type="OrthoDB" id="6105939at2"/>
<evidence type="ECO:0008006" key="3">
    <source>
        <dbReference type="Google" id="ProtNLM"/>
    </source>
</evidence>
<organism evidence="1 2">
    <name type="scientific">Marinomonas polaris DSM 16579</name>
    <dbReference type="NCBI Taxonomy" id="1122206"/>
    <lineage>
        <taxon>Bacteria</taxon>
        <taxon>Pseudomonadati</taxon>
        <taxon>Pseudomonadota</taxon>
        <taxon>Gammaproteobacteria</taxon>
        <taxon>Oceanospirillales</taxon>
        <taxon>Oceanospirillaceae</taxon>
        <taxon>Marinomonas</taxon>
    </lineage>
</organism>
<dbReference type="AlphaFoldDB" id="A0A1M5IU42"/>
<dbReference type="STRING" id="1122206.SAMN02745753_03701"/>
<proteinExistence type="predicted"/>